<feature type="modified residue" description="4-aspartylphosphate" evidence="4">
    <location>
        <position position="54"/>
    </location>
</feature>
<name>A0ABS6IF70_9HYPH</name>
<gene>
    <name evidence="7" type="ORF">KQ910_03995</name>
</gene>
<dbReference type="Pfam" id="PF00072">
    <property type="entry name" value="Response_reg"/>
    <property type="match status" value="1"/>
</dbReference>
<accession>A0ABS6IF70</accession>
<evidence type="ECO:0000313" key="8">
    <source>
        <dbReference type="Proteomes" id="UP000727907"/>
    </source>
</evidence>
<keyword evidence="3" id="KW-0804">Transcription</keyword>
<dbReference type="Pfam" id="PF00196">
    <property type="entry name" value="GerE"/>
    <property type="match status" value="1"/>
</dbReference>
<dbReference type="RefSeq" id="WP_216957185.1">
    <property type="nucleotide sequence ID" value="NZ_JAHOPB010000001.1"/>
</dbReference>
<dbReference type="PROSITE" id="PS50110">
    <property type="entry name" value="RESPONSE_REGULATORY"/>
    <property type="match status" value="1"/>
</dbReference>
<evidence type="ECO:0000259" key="6">
    <source>
        <dbReference type="PROSITE" id="PS50110"/>
    </source>
</evidence>
<dbReference type="PANTHER" id="PTHR44688">
    <property type="entry name" value="DNA-BINDING TRANSCRIPTIONAL ACTIVATOR DEVR_DOSR"/>
    <property type="match status" value="1"/>
</dbReference>
<dbReference type="PROSITE" id="PS00622">
    <property type="entry name" value="HTH_LUXR_1"/>
    <property type="match status" value="1"/>
</dbReference>
<dbReference type="NCBIfam" id="NF006900">
    <property type="entry name" value="PRK09390.1"/>
    <property type="match status" value="1"/>
</dbReference>
<organism evidence="7 8">
    <name type="scientific">Reyranella humidisoli</name>
    <dbReference type="NCBI Taxonomy" id="2849149"/>
    <lineage>
        <taxon>Bacteria</taxon>
        <taxon>Pseudomonadati</taxon>
        <taxon>Pseudomonadota</taxon>
        <taxon>Alphaproteobacteria</taxon>
        <taxon>Hyphomicrobiales</taxon>
        <taxon>Reyranellaceae</taxon>
        <taxon>Reyranella</taxon>
    </lineage>
</organism>
<dbReference type="SMART" id="SM00421">
    <property type="entry name" value="HTH_LUXR"/>
    <property type="match status" value="1"/>
</dbReference>
<evidence type="ECO:0000256" key="2">
    <source>
        <dbReference type="ARBA" id="ARBA00023125"/>
    </source>
</evidence>
<evidence type="ECO:0000259" key="5">
    <source>
        <dbReference type="PROSITE" id="PS50043"/>
    </source>
</evidence>
<sequence>MSSQVVHVIDDDVDVRQSLAFLLSTAGLAVRVHDSATTFLQLLQDIQDGCVVTDIRMPGMDGLQLQKRLAELRPRLPVIVMTGHGDVPLAVQAMKAGAVDFIEKPFDDEVLLAAIRSALARHARDSEHESRVSAIGARLALLSERERDVLKGLVDGKPNKVIAYDLGISARTVEVYRANVMTKMQADSLSALVRMVLATAPPDKTSDPGSASSP</sequence>
<evidence type="ECO:0000256" key="3">
    <source>
        <dbReference type="ARBA" id="ARBA00023163"/>
    </source>
</evidence>
<keyword evidence="8" id="KW-1185">Reference proteome</keyword>
<evidence type="ECO:0000313" key="7">
    <source>
        <dbReference type="EMBL" id="MBU8872908.1"/>
    </source>
</evidence>
<reference evidence="7 8" key="1">
    <citation type="submission" date="2021-06" db="EMBL/GenBank/DDBJ databases">
        <authorList>
            <person name="Lee D.H."/>
        </authorList>
    </citation>
    <scope>NUCLEOTIDE SEQUENCE [LARGE SCALE GENOMIC DNA]</scope>
    <source>
        <strain evidence="7 8">MMS21-HV4-11</strain>
    </source>
</reference>
<feature type="domain" description="HTH luxR-type" evidence="5">
    <location>
        <begin position="135"/>
        <end position="200"/>
    </location>
</feature>
<dbReference type="CDD" id="cd06170">
    <property type="entry name" value="LuxR_C_like"/>
    <property type="match status" value="1"/>
</dbReference>
<keyword evidence="2" id="KW-0238">DNA-binding</keyword>
<evidence type="ECO:0000256" key="1">
    <source>
        <dbReference type="ARBA" id="ARBA00023015"/>
    </source>
</evidence>
<dbReference type="PROSITE" id="PS50043">
    <property type="entry name" value="HTH_LUXR_2"/>
    <property type="match status" value="1"/>
</dbReference>
<dbReference type="InterPro" id="IPR001789">
    <property type="entry name" value="Sig_transdc_resp-reg_receiver"/>
</dbReference>
<dbReference type="CDD" id="cd17537">
    <property type="entry name" value="REC_FixJ"/>
    <property type="match status" value="1"/>
</dbReference>
<keyword evidence="1" id="KW-0805">Transcription regulation</keyword>
<comment type="caution">
    <text evidence="7">The sequence shown here is derived from an EMBL/GenBank/DDBJ whole genome shotgun (WGS) entry which is preliminary data.</text>
</comment>
<dbReference type="InterPro" id="IPR000792">
    <property type="entry name" value="Tscrpt_reg_LuxR_C"/>
</dbReference>
<dbReference type="EMBL" id="JAHOPB010000001">
    <property type="protein sequence ID" value="MBU8872908.1"/>
    <property type="molecule type" value="Genomic_DNA"/>
</dbReference>
<keyword evidence="4" id="KW-0597">Phosphoprotein</keyword>
<evidence type="ECO:0000256" key="4">
    <source>
        <dbReference type="PROSITE-ProRule" id="PRU00169"/>
    </source>
</evidence>
<feature type="domain" description="Response regulatory" evidence="6">
    <location>
        <begin position="5"/>
        <end position="119"/>
    </location>
</feature>
<proteinExistence type="predicted"/>
<dbReference type="Proteomes" id="UP000727907">
    <property type="component" value="Unassembled WGS sequence"/>
</dbReference>
<dbReference type="SMART" id="SM00448">
    <property type="entry name" value="REC"/>
    <property type="match status" value="1"/>
</dbReference>
<dbReference type="PANTHER" id="PTHR44688:SF16">
    <property type="entry name" value="DNA-BINDING TRANSCRIPTIONAL ACTIVATOR DEVR_DOSR"/>
    <property type="match status" value="1"/>
</dbReference>
<protein>
    <submittedName>
        <fullName evidence="7">Response regulator</fullName>
    </submittedName>
</protein>